<gene>
    <name evidence="3" type="ORF">EII21_00800</name>
</gene>
<comment type="caution">
    <text evidence="3">The sequence shown here is derived from an EMBL/GenBank/DDBJ whole genome shotgun (WGS) entry which is preliminary data.</text>
</comment>
<dbReference type="PANTHER" id="PTHR38043:SF1">
    <property type="entry name" value="PROTEIN HEMX"/>
    <property type="match status" value="1"/>
</dbReference>
<feature type="compositionally biased region" description="Low complexity" evidence="1">
    <location>
        <begin position="424"/>
        <end position="449"/>
    </location>
</feature>
<feature type="compositionally biased region" description="Basic and acidic residues" evidence="1">
    <location>
        <begin position="524"/>
        <end position="597"/>
    </location>
</feature>
<dbReference type="RefSeq" id="WP_124793796.1">
    <property type="nucleotide sequence ID" value="NZ_RQYC01000001.1"/>
</dbReference>
<organism evidence="3 4">
    <name type="scientific">Conchiformibius steedae</name>
    <dbReference type="NCBI Taxonomy" id="153493"/>
    <lineage>
        <taxon>Bacteria</taxon>
        <taxon>Pseudomonadati</taxon>
        <taxon>Pseudomonadota</taxon>
        <taxon>Betaproteobacteria</taxon>
        <taxon>Neisseriales</taxon>
        <taxon>Neisseriaceae</taxon>
        <taxon>Conchiformibius</taxon>
    </lineage>
</organism>
<feature type="region of interest" description="Disordered" evidence="1">
    <location>
        <begin position="402"/>
        <end position="470"/>
    </location>
</feature>
<feature type="compositionally biased region" description="Gly residues" evidence="1">
    <location>
        <begin position="608"/>
        <end position="617"/>
    </location>
</feature>
<feature type="compositionally biased region" description="Low complexity" evidence="1">
    <location>
        <begin position="512"/>
        <end position="523"/>
    </location>
</feature>
<feature type="transmembrane region" description="Helical" evidence="2">
    <location>
        <begin position="43"/>
        <end position="63"/>
    </location>
</feature>
<feature type="region of interest" description="Disordered" evidence="1">
    <location>
        <begin position="512"/>
        <end position="617"/>
    </location>
</feature>
<dbReference type="Proteomes" id="UP000269923">
    <property type="component" value="Unassembled WGS sequence"/>
</dbReference>
<feature type="compositionally biased region" description="Low complexity" evidence="1">
    <location>
        <begin position="402"/>
        <end position="415"/>
    </location>
</feature>
<name>A0A3P2A826_9NEIS</name>
<dbReference type="Pfam" id="PF04375">
    <property type="entry name" value="HemX"/>
    <property type="match status" value="1"/>
</dbReference>
<evidence type="ECO:0000313" key="4">
    <source>
        <dbReference type="Proteomes" id="UP000269923"/>
    </source>
</evidence>
<dbReference type="OrthoDB" id="9787650at2"/>
<dbReference type="EMBL" id="RQYC01000001">
    <property type="protein sequence ID" value="RRD91599.1"/>
    <property type="molecule type" value="Genomic_DNA"/>
</dbReference>
<dbReference type="InterPro" id="IPR007470">
    <property type="entry name" value="HemX"/>
</dbReference>
<keyword evidence="4" id="KW-1185">Reference proteome</keyword>
<keyword evidence="2" id="KW-0472">Membrane</keyword>
<dbReference type="STRING" id="1121352.GCA_000620925_00509"/>
<sequence>MSEKQTPETTADALTHGEQNLPQQPGFSQPIIIERKHNSGRGLAVGALTLSVIALGASGFLFVQGQNIFRMQEVKIHQELDKAALGESENARKLAVSLEEQKKINELVSKLDVGQRDNRSHLADIQNAYRELLQGRVNWLVDEVEVTLNLAAQQLTLSGNIPVAVTALESIEQRLSRFEQAELLPIKRAVSQDLAVLKQNSGSYADISGMVLKLDALEKAVAGLPLVVDNTLQEKNTQAAPAAESADFWTRTWNKTLHLLQSMVEIRKLDSNDAMLLAPEQIYFVRANLRLRLLDARLALMQHNNESYKSNLAVVENTVKEYFDTASPTTKKWLDDLAQLNAQNLSIVSDDVLKDSLAAVRDYQNQTRTATPVNLKPVDQLPAVVLGTAVAMAEQAAAQTEQHRAASVTAQAAEAVESKEKPASEPAKPAAESEAAKTAPAASEAAPAPISDTSEKKADNAGKPQTGKQNAAGLAVHAAVFAALAESADAEPVASQHSSQALSNAALAAAPVAALAAAAGSKKPAGETAEKAKPTEEEARKARRERERAAEKRAAEQKERRERRRERERANAAKRETREARSEKPARPAKRSEDKPVRKAVSAKPAATGGGEADAQP</sequence>
<keyword evidence="2" id="KW-0812">Transmembrane</keyword>
<protein>
    <submittedName>
        <fullName evidence="3">Heme biosynthesis operon protein HemX</fullName>
    </submittedName>
</protein>
<accession>A0A3P2A826</accession>
<evidence type="ECO:0000256" key="1">
    <source>
        <dbReference type="SAM" id="MobiDB-lite"/>
    </source>
</evidence>
<proteinExistence type="predicted"/>
<dbReference type="PANTHER" id="PTHR38043">
    <property type="entry name" value="PROTEIN HEMX"/>
    <property type="match status" value="1"/>
</dbReference>
<feature type="compositionally biased region" description="Polar residues" evidence="1">
    <location>
        <begin position="17"/>
        <end position="26"/>
    </location>
</feature>
<keyword evidence="2" id="KW-1133">Transmembrane helix</keyword>
<evidence type="ECO:0000256" key="2">
    <source>
        <dbReference type="SAM" id="Phobius"/>
    </source>
</evidence>
<reference evidence="3 4" key="1">
    <citation type="submission" date="2018-11" db="EMBL/GenBank/DDBJ databases">
        <title>Genomes From Bacteria Associated with the Canine Oral Cavity: a Test Case for Automated Genome-Based Taxonomic Assignment.</title>
        <authorList>
            <person name="Coil D.A."/>
            <person name="Jospin G."/>
            <person name="Darling A.E."/>
            <person name="Wallis C."/>
            <person name="Davis I.J."/>
            <person name="Harris S."/>
            <person name="Eisen J.A."/>
            <person name="Holcombe L.J."/>
            <person name="O'Flynn C."/>
        </authorList>
    </citation>
    <scope>NUCLEOTIDE SEQUENCE [LARGE SCALE GENOMIC DNA]</scope>
    <source>
        <strain evidence="3 4">COT-280</strain>
    </source>
</reference>
<feature type="region of interest" description="Disordered" evidence="1">
    <location>
        <begin position="1"/>
        <end position="26"/>
    </location>
</feature>
<evidence type="ECO:0000313" key="3">
    <source>
        <dbReference type="EMBL" id="RRD91599.1"/>
    </source>
</evidence>
<dbReference type="AlphaFoldDB" id="A0A3P2A826"/>